<gene>
    <name evidence="2" type="ORF">TSPGSL018_26970</name>
</gene>
<reference evidence="2" key="1">
    <citation type="submission" date="2014-05" db="EMBL/GenBank/DDBJ databases">
        <title>The transcriptome of the halophilic microalga Tetraselmis sp. GSL018 isolated from the Great Salt Lake, Utah.</title>
        <authorList>
            <person name="Jinkerson R.E."/>
            <person name="D'Adamo S."/>
            <person name="Posewitz M.C."/>
        </authorList>
    </citation>
    <scope>NUCLEOTIDE SEQUENCE</scope>
    <source>
        <strain evidence="2">GSL018</strain>
    </source>
</reference>
<proteinExistence type="predicted"/>
<sequence>RGPPSTDHATGCRPCRLPLCHPRRSTAADPLPPPRNRKGREENRREEGRKPHPFPLAGSPHGAPPSAEDPLSPPVPGDGRQRGPSQWVAPERVGFLF</sequence>
<protein>
    <submittedName>
        <fullName evidence="2">Uncharacterized protein</fullName>
    </submittedName>
</protein>
<evidence type="ECO:0000313" key="2">
    <source>
        <dbReference type="EMBL" id="JAC61166.1"/>
    </source>
</evidence>
<dbReference type="EMBL" id="GBEZ01025983">
    <property type="protein sequence ID" value="JAC61166.1"/>
    <property type="molecule type" value="Transcribed_RNA"/>
</dbReference>
<dbReference type="AlphaFoldDB" id="A0A061QS69"/>
<accession>A0A061QS69</accession>
<name>A0A061QS69_9CHLO</name>
<feature type="region of interest" description="Disordered" evidence="1">
    <location>
        <begin position="1"/>
        <end position="97"/>
    </location>
</feature>
<feature type="compositionally biased region" description="Basic and acidic residues" evidence="1">
    <location>
        <begin position="39"/>
        <end position="50"/>
    </location>
</feature>
<organism evidence="2">
    <name type="scientific">Tetraselmis sp. GSL018</name>
    <dbReference type="NCBI Taxonomy" id="582737"/>
    <lineage>
        <taxon>Eukaryota</taxon>
        <taxon>Viridiplantae</taxon>
        <taxon>Chlorophyta</taxon>
        <taxon>core chlorophytes</taxon>
        <taxon>Chlorodendrophyceae</taxon>
        <taxon>Chlorodendrales</taxon>
        <taxon>Chlorodendraceae</taxon>
        <taxon>Tetraselmis</taxon>
    </lineage>
</organism>
<feature type="non-terminal residue" evidence="2">
    <location>
        <position position="97"/>
    </location>
</feature>
<feature type="non-terminal residue" evidence="2">
    <location>
        <position position="1"/>
    </location>
</feature>
<evidence type="ECO:0000256" key="1">
    <source>
        <dbReference type="SAM" id="MobiDB-lite"/>
    </source>
</evidence>